<reference evidence="10" key="1">
    <citation type="submission" date="2017-02" db="EMBL/GenBank/DDBJ databases">
        <title>Genome of Microbulbifer agarilyticus GP101.</title>
        <authorList>
            <person name="Jung J."/>
            <person name="Bae S.S."/>
            <person name="Baek K."/>
        </authorList>
    </citation>
    <scope>NUCLEOTIDE SEQUENCE [LARGE SCALE GENOMIC DNA]</scope>
    <source>
        <strain evidence="10">GP101</strain>
    </source>
</reference>
<evidence type="ECO:0000313" key="11">
    <source>
        <dbReference type="Proteomes" id="UP000188219"/>
    </source>
</evidence>
<keyword evidence="6 8" id="KW-1133">Transmembrane helix</keyword>
<feature type="transmembrane region" description="Helical" evidence="8">
    <location>
        <begin position="368"/>
        <end position="391"/>
    </location>
</feature>
<feature type="transmembrane region" description="Helical" evidence="8">
    <location>
        <begin position="276"/>
        <end position="294"/>
    </location>
</feature>
<feature type="transmembrane region" description="Helical" evidence="8">
    <location>
        <begin position="125"/>
        <end position="144"/>
    </location>
</feature>
<dbReference type="GO" id="GO:0016763">
    <property type="term" value="F:pentosyltransferase activity"/>
    <property type="evidence" value="ECO:0007669"/>
    <property type="project" value="TreeGrafter"/>
</dbReference>
<feature type="transmembrane region" description="Helical" evidence="8">
    <location>
        <begin position="217"/>
        <end position="236"/>
    </location>
</feature>
<dbReference type="PANTHER" id="PTHR33908">
    <property type="entry name" value="MANNOSYLTRANSFERASE YKCB-RELATED"/>
    <property type="match status" value="1"/>
</dbReference>
<evidence type="ECO:0000256" key="1">
    <source>
        <dbReference type="ARBA" id="ARBA00004651"/>
    </source>
</evidence>
<keyword evidence="11" id="KW-1185">Reference proteome</keyword>
<feature type="transmembrane region" description="Helical" evidence="8">
    <location>
        <begin position="101"/>
        <end position="119"/>
    </location>
</feature>
<keyword evidence="3" id="KW-0328">Glycosyltransferase</keyword>
<accession>A0A1Q2M5S7</accession>
<sequence length="485" mass="54528">MRPDDSMFADSERSIVYWAGILILAIVTFRLISLGLYPLYDTTEARYGEMARLMLETQNWITPQYDYGVPFWGKPPFHTWISAASFSLFGVSEFVARLPHFVCGVVSLFMVYGFARTFLGRSTATFAALVFASCIGTIVAIGMVMTDSALLMACTLAMVSFWLSYSGRNRSLFGHLFFVAISLGMLIKGPVAVVIIGIALVFWSVWQGVLLNAIRSLPWSTGLPLCLVLTLPWYIWAEIRTPGFLEYFIVGEHIQRFLVSGWEGDLYGSAHDKPRGMIWLFWLVCAFPWSFWILKSGFRRLFGGKPLKSKAEQGASQTASLNRYLIAWMVAPLLLFTLAGNILPTYVLPGFSAMALLVATNNPLTRSSLYMALLSLFVLAILVGVVGLGKLNKPNESVLLRSEMQAIGTADLYYWGHRPYSAQFYSDGNAKLLDDDEHFASLLQQRIPFFLVIDHRKYRKFEAEIDSVCRSTRVLDDRALYVCHP</sequence>
<dbReference type="STRING" id="260552.Mag101_08290"/>
<feature type="domain" description="ArnT-like N-terminal" evidence="9">
    <location>
        <begin position="24"/>
        <end position="248"/>
    </location>
</feature>
<evidence type="ECO:0000313" key="10">
    <source>
        <dbReference type="EMBL" id="AQQ67637.1"/>
    </source>
</evidence>
<dbReference type="Pfam" id="PF02366">
    <property type="entry name" value="PMT"/>
    <property type="match status" value="1"/>
</dbReference>
<feature type="transmembrane region" description="Helical" evidence="8">
    <location>
        <begin position="15"/>
        <end position="40"/>
    </location>
</feature>
<dbReference type="GO" id="GO:0009103">
    <property type="term" value="P:lipopolysaccharide biosynthetic process"/>
    <property type="evidence" value="ECO:0007669"/>
    <property type="project" value="UniProtKB-ARBA"/>
</dbReference>
<protein>
    <recommendedName>
        <fullName evidence="9">ArnT-like N-terminal domain-containing protein</fullName>
    </recommendedName>
</protein>
<dbReference type="InterPro" id="IPR003342">
    <property type="entry name" value="ArnT-like_N"/>
</dbReference>
<keyword evidence="4" id="KW-0808">Transferase</keyword>
<dbReference type="GO" id="GO:0000030">
    <property type="term" value="F:mannosyltransferase activity"/>
    <property type="evidence" value="ECO:0007669"/>
    <property type="project" value="InterPro"/>
</dbReference>
<proteinExistence type="predicted"/>
<dbReference type="InterPro" id="IPR050297">
    <property type="entry name" value="LipidA_mod_glycosyltrf_83"/>
</dbReference>
<feature type="transmembrane region" description="Helical" evidence="8">
    <location>
        <begin position="177"/>
        <end position="205"/>
    </location>
</feature>
<feature type="transmembrane region" description="Helical" evidence="8">
    <location>
        <begin position="325"/>
        <end position="348"/>
    </location>
</feature>
<evidence type="ECO:0000259" key="9">
    <source>
        <dbReference type="Pfam" id="PF02366"/>
    </source>
</evidence>
<dbReference type="AlphaFoldDB" id="A0A1Q2M5S7"/>
<evidence type="ECO:0000256" key="3">
    <source>
        <dbReference type="ARBA" id="ARBA00022676"/>
    </source>
</evidence>
<evidence type="ECO:0000256" key="4">
    <source>
        <dbReference type="ARBA" id="ARBA00022679"/>
    </source>
</evidence>
<keyword evidence="5 8" id="KW-0812">Transmembrane</keyword>
<evidence type="ECO:0000256" key="7">
    <source>
        <dbReference type="ARBA" id="ARBA00023136"/>
    </source>
</evidence>
<evidence type="ECO:0000256" key="2">
    <source>
        <dbReference type="ARBA" id="ARBA00022475"/>
    </source>
</evidence>
<dbReference type="GO" id="GO:0005886">
    <property type="term" value="C:plasma membrane"/>
    <property type="evidence" value="ECO:0007669"/>
    <property type="project" value="UniProtKB-SubCell"/>
</dbReference>
<evidence type="ECO:0000256" key="5">
    <source>
        <dbReference type="ARBA" id="ARBA00022692"/>
    </source>
</evidence>
<organism evidence="10 11">
    <name type="scientific">Microbulbifer agarilyticus</name>
    <dbReference type="NCBI Taxonomy" id="260552"/>
    <lineage>
        <taxon>Bacteria</taxon>
        <taxon>Pseudomonadati</taxon>
        <taxon>Pseudomonadota</taxon>
        <taxon>Gammaproteobacteria</taxon>
        <taxon>Cellvibrionales</taxon>
        <taxon>Microbulbiferaceae</taxon>
        <taxon>Microbulbifer</taxon>
    </lineage>
</organism>
<dbReference type="PANTHER" id="PTHR33908:SF3">
    <property type="entry name" value="UNDECAPRENYL PHOSPHATE-ALPHA-4-AMINO-4-DEOXY-L-ARABINOSE ARABINOSYL TRANSFERASE"/>
    <property type="match status" value="1"/>
</dbReference>
<dbReference type="EMBL" id="CP019650">
    <property type="protein sequence ID" value="AQQ67637.1"/>
    <property type="molecule type" value="Genomic_DNA"/>
</dbReference>
<dbReference type="Proteomes" id="UP000188219">
    <property type="component" value="Chromosome"/>
</dbReference>
<comment type="subcellular location">
    <subcellularLocation>
        <location evidence="1">Cell membrane</location>
        <topology evidence="1">Multi-pass membrane protein</topology>
    </subcellularLocation>
</comment>
<keyword evidence="2" id="KW-1003">Cell membrane</keyword>
<dbReference type="OrthoDB" id="9775035at2"/>
<evidence type="ECO:0000256" key="6">
    <source>
        <dbReference type="ARBA" id="ARBA00022989"/>
    </source>
</evidence>
<dbReference type="GO" id="GO:0006493">
    <property type="term" value="P:protein O-linked glycosylation"/>
    <property type="evidence" value="ECO:0007669"/>
    <property type="project" value="InterPro"/>
</dbReference>
<gene>
    <name evidence="10" type="ORF">Mag101_08290</name>
</gene>
<dbReference type="GO" id="GO:0010041">
    <property type="term" value="P:response to iron(III) ion"/>
    <property type="evidence" value="ECO:0007669"/>
    <property type="project" value="TreeGrafter"/>
</dbReference>
<feature type="transmembrane region" description="Helical" evidence="8">
    <location>
        <begin position="149"/>
        <end position="165"/>
    </location>
</feature>
<name>A0A1Q2M5S7_9GAMM</name>
<dbReference type="KEGG" id="maga:Mag101_08290"/>
<keyword evidence="7 8" id="KW-0472">Membrane</keyword>
<dbReference type="RefSeq" id="WP_077403341.1">
    <property type="nucleotide sequence ID" value="NZ_CP019650.1"/>
</dbReference>
<evidence type="ECO:0000256" key="8">
    <source>
        <dbReference type="SAM" id="Phobius"/>
    </source>
</evidence>